<evidence type="ECO:0000313" key="9">
    <source>
        <dbReference type="Proteomes" id="UP001443914"/>
    </source>
</evidence>
<dbReference type="Gene3D" id="1.25.10.10">
    <property type="entry name" value="Leucine-rich Repeat Variant"/>
    <property type="match status" value="1"/>
</dbReference>
<evidence type="ECO:0000256" key="2">
    <source>
        <dbReference type="ARBA" id="ARBA00022845"/>
    </source>
</evidence>
<dbReference type="PANTHER" id="PTHR12537">
    <property type="entry name" value="RNA BINDING PROTEIN PUMILIO-RELATED"/>
    <property type="match status" value="1"/>
</dbReference>
<feature type="domain" description="PUM-HD" evidence="7">
    <location>
        <begin position="398"/>
        <end position="737"/>
    </location>
</feature>
<dbReference type="GO" id="GO:0003729">
    <property type="term" value="F:mRNA binding"/>
    <property type="evidence" value="ECO:0007669"/>
    <property type="project" value="TreeGrafter"/>
</dbReference>
<feature type="compositionally biased region" description="Basic and acidic residues" evidence="6">
    <location>
        <begin position="1"/>
        <end position="17"/>
    </location>
</feature>
<feature type="repeat" description="Pumilio" evidence="5">
    <location>
        <begin position="676"/>
        <end position="712"/>
    </location>
</feature>
<accession>A0AAW1MA61</accession>
<keyword evidence="9" id="KW-1185">Reference proteome</keyword>
<feature type="repeat" description="Pumilio" evidence="5">
    <location>
        <begin position="640"/>
        <end position="675"/>
    </location>
</feature>
<evidence type="ECO:0000256" key="6">
    <source>
        <dbReference type="SAM" id="MobiDB-lite"/>
    </source>
</evidence>
<dbReference type="CDD" id="cd07920">
    <property type="entry name" value="Pumilio"/>
    <property type="match status" value="1"/>
</dbReference>
<dbReference type="PROSITE" id="PS50302">
    <property type="entry name" value="PUM"/>
    <property type="match status" value="7"/>
</dbReference>
<evidence type="ECO:0000259" key="7">
    <source>
        <dbReference type="PROSITE" id="PS50303"/>
    </source>
</evidence>
<keyword evidence="2" id="KW-0810">Translation regulation</keyword>
<reference evidence="8" key="1">
    <citation type="submission" date="2024-03" db="EMBL/GenBank/DDBJ databases">
        <title>WGS assembly of Saponaria officinalis var. Norfolk2.</title>
        <authorList>
            <person name="Jenkins J."/>
            <person name="Shu S."/>
            <person name="Grimwood J."/>
            <person name="Barry K."/>
            <person name="Goodstein D."/>
            <person name="Schmutz J."/>
            <person name="Leebens-Mack J."/>
            <person name="Osbourn A."/>
        </authorList>
    </citation>
    <scope>NUCLEOTIDE SEQUENCE [LARGE SCALE GENOMIC DNA]</scope>
    <source>
        <strain evidence="8">JIC</strain>
    </source>
</reference>
<keyword evidence="3" id="KW-0694">RNA-binding</keyword>
<organism evidence="8 9">
    <name type="scientific">Saponaria officinalis</name>
    <name type="common">Common soapwort</name>
    <name type="synonym">Lychnis saponaria</name>
    <dbReference type="NCBI Taxonomy" id="3572"/>
    <lineage>
        <taxon>Eukaryota</taxon>
        <taxon>Viridiplantae</taxon>
        <taxon>Streptophyta</taxon>
        <taxon>Embryophyta</taxon>
        <taxon>Tracheophyta</taxon>
        <taxon>Spermatophyta</taxon>
        <taxon>Magnoliopsida</taxon>
        <taxon>eudicotyledons</taxon>
        <taxon>Gunneridae</taxon>
        <taxon>Pentapetalae</taxon>
        <taxon>Caryophyllales</taxon>
        <taxon>Caryophyllaceae</taxon>
        <taxon>Caryophylleae</taxon>
        <taxon>Saponaria</taxon>
    </lineage>
</organism>
<dbReference type="AlphaFoldDB" id="A0AAW1MA61"/>
<dbReference type="PANTHER" id="PTHR12537:SF13">
    <property type="entry name" value="PUMILIO HOMOLOGY DOMAIN FAMILY MEMBER 4"/>
    <property type="match status" value="1"/>
</dbReference>
<dbReference type="FunFam" id="1.25.10.10:FF:000237">
    <property type="entry name" value="Pumilio homolog 9"/>
    <property type="match status" value="1"/>
</dbReference>
<evidence type="ECO:0000256" key="1">
    <source>
        <dbReference type="ARBA" id="ARBA00022737"/>
    </source>
</evidence>
<comment type="caution">
    <text evidence="8">The sequence shown here is derived from an EMBL/GenBank/DDBJ whole genome shotgun (WGS) entry which is preliminary data.</text>
</comment>
<sequence>MLRKEKMNSGGREKDNFFGENSHLTSNNNNINNNYHNYHNHPHQNSSSSNLCDVGSSSMIPPFDPSQFSTRKNNISDHRYYVGPSVSDSSWYNRGSNNGGFGDGVMMDELGLTREFQKMNIGRFGSDCDGFSVDVCNQSKPESFVGLDGFINGTNSSSVENGGGFSSPLYKDFRRVTNFGDSVGPYSSYINGALQRDEFYGNGGVSFSRGNKLYGDRMSMYNCTDYVGNVGNEGRISRVNEGFGNGGFGNEIPVQLQSMYNPSVADDSHLQQYIMEGCKEVLSSWANYGGQVLGDVSGFNSLGSSQLIHSNTGLSRGNGFYSLMRENMRGSDHRYGSPPLALLKNMRRSYTVDGNLSTGHGSHSSGRKKPLLNGITIKKNGERCFDLNGPLHLERSVGMGSPVGSCDSLVFQAMYNSLAEVQGNIHLMAKDQHGCRFLQKKFEEESFEDVQTIFDGIIDHVIELMIDPFGNYLIQKLLDVCNEEQRMKIVHAVTKDRGELVRICLNTHGTRVVQKLIDSLKTRKQISLIIRALEPGFLDLIKDLNGNHVVQRCLQCLNYDDNKFIFDAASKYCVEIATHRHGCCVLQRCIAHSNGDHRKKLIEEICSNGLILAQDPFGNYVVQYIIELKIPTAAAQLVSQFEGNYVHLSMQKFSSHVVEKCLKFIEESQTRIVYELLSVPHFEQLLQDPFANYVVQSALEVTKGGLNESLVAAVRPHSTLRTNPYCKKIFTRGLIRK</sequence>
<feature type="repeat" description="Pumilio" evidence="5">
    <location>
        <begin position="604"/>
        <end position="639"/>
    </location>
</feature>
<feature type="region of interest" description="Disordered" evidence="6">
    <location>
        <begin position="1"/>
        <end position="22"/>
    </location>
</feature>
<dbReference type="InterPro" id="IPR011989">
    <property type="entry name" value="ARM-like"/>
</dbReference>
<proteinExistence type="predicted"/>
<evidence type="ECO:0000313" key="8">
    <source>
        <dbReference type="EMBL" id="KAK9742597.1"/>
    </source>
</evidence>
<dbReference type="Proteomes" id="UP001443914">
    <property type="component" value="Unassembled WGS sequence"/>
</dbReference>
<dbReference type="InterPro" id="IPR001313">
    <property type="entry name" value="Pumilio_RNA-bd_rpt"/>
</dbReference>
<protein>
    <recommendedName>
        <fullName evidence="7">PUM-HD domain-containing protein</fullName>
    </recommendedName>
</protein>
<keyword evidence="1" id="KW-0677">Repeat</keyword>
<dbReference type="InterPro" id="IPR033133">
    <property type="entry name" value="PUM-HD"/>
</dbReference>
<dbReference type="GO" id="GO:0006417">
    <property type="term" value="P:regulation of translation"/>
    <property type="evidence" value="ECO:0007669"/>
    <property type="project" value="UniProtKB-KW"/>
</dbReference>
<gene>
    <name evidence="8" type="ORF">RND81_03G184700</name>
</gene>
<feature type="repeat" description="Pumilio" evidence="5">
    <location>
        <begin position="456"/>
        <end position="491"/>
    </location>
</feature>
<feature type="repeat" description="Pumilio" evidence="5">
    <location>
        <begin position="420"/>
        <end position="455"/>
    </location>
</feature>
<feature type="repeat" description="Pumilio" evidence="5">
    <location>
        <begin position="567"/>
        <end position="603"/>
    </location>
</feature>
<comment type="function">
    <text evidence="4">Sequence-specific RNA-binding protein that regulates translation and mRNA stability by binding the 3'-UTR of target mRNAs.</text>
</comment>
<dbReference type="SUPFAM" id="SSF48371">
    <property type="entry name" value="ARM repeat"/>
    <property type="match status" value="1"/>
</dbReference>
<evidence type="ECO:0000256" key="3">
    <source>
        <dbReference type="ARBA" id="ARBA00022884"/>
    </source>
</evidence>
<dbReference type="EMBL" id="JBDFQZ010000003">
    <property type="protein sequence ID" value="KAK9742597.1"/>
    <property type="molecule type" value="Genomic_DNA"/>
</dbReference>
<dbReference type="SMART" id="SM00025">
    <property type="entry name" value="Pumilio"/>
    <property type="match status" value="8"/>
</dbReference>
<dbReference type="InterPro" id="IPR033712">
    <property type="entry name" value="Pumilio_RNA-bd"/>
</dbReference>
<feature type="repeat" description="Pumilio" evidence="5">
    <location>
        <begin position="492"/>
        <end position="531"/>
    </location>
</feature>
<dbReference type="PROSITE" id="PS50303">
    <property type="entry name" value="PUM_HD"/>
    <property type="match status" value="1"/>
</dbReference>
<evidence type="ECO:0000256" key="4">
    <source>
        <dbReference type="ARBA" id="ARBA00058490"/>
    </source>
</evidence>
<name>A0AAW1MA61_SAPOF</name>
<dbReference type="InterPro" id="IPR016024">
    <property type="entry name" value="ARM-type_fold"/>
</dbReference>
<evidence type="ECO:0000256" key="5">
    <source>
        <dbReference type="PROSITE-ProRule" id="PRU00317"/>
    </source>
</evidence>
<dbReference type="Pfam" id="PF00806">
    <property type="entry name" value="PUF"/>
    <property type="match status" value="8"/>
</dbReference>
<dbReference type="GO" id="GO:0005737">
    <property type="term" value="C:cytoplasm"/>
    <property type="evidence" value="ECO:0007669"/>
    <property type="project" value="TreeGrafter"/>
</dbReference>